<dbReference type="Proteomes" id="UP000030745">
    <property type="component" value="Unassembled WGS sequence"/>
</dbReference>
<dbReference type="OMA" id="VAFNTRE"/>
<evidence type="ECO:0000313" key="1">
    <source>
        <dbReference type="EMBL" id="KDO32079.1"/>
    </source>
</evidence>
<gene>
    <name evidence="1" type="ORF">SPRG_03298</name>
</gene>
<dbReference type="KEGG" id="spar:SPRG_03298"/>
<name>A0A067CN05_SAPPC</name>
<reference evidence="1 2" key="1">
    <citation type="journal article" date="2013" name="PLoS Genet.">
        <title>Distinctive expansion of potential virulence genes in the genome of the oomycete fish pathogen Saprolegnia parasitica.</title>
        <authorList>
            <person name="Jiang R.H."/>
            <person name="de Bruijn I."/>
            <person name="Haas B.J."/>
            <person name="Belmonte R."/>
            <person name="Lobach L."/>
            <person name="Christie J."/>
            <person name="van den Ackerveken G."/>
            <person name="Bottin A."/>
            <person name="Bulone V."/>
            <person name="Diaz-Moreno S.M."/>
            <person name="Dumas B."/>
            <person name="Fan L."/>
            <person name="Gaulin E."/>
            <person name="Govers F."/>
            <person name="Grenville-Briggs L.J."/>
            <person name="Horner N.R."/>
            <person name="Levin J.Z."/>
            <person name="Mammella M."/>
            <person name="Meijer H.J."/>
            <person name="Morris P."/>
            <person name="Nusbaum C."/>
            <person name="Oome S."/>
            <person name="Phillips A.J."/>
            <person name="van Rooyen D."/>
            <person name="Rzeszutek E."/>
            <person name="Saraiva M."/>
            <person name="Secombes C.J."/>
            <person name="Seidl M.F."/>
            <person name="Snel B."/>
            <person name="Stassen J.H."/>
            <person name="Sykes S."/>
            <person name="Tripathy S."/>
            <person name="van den Berg H."/>
            <person name="Vega-Arreguin J.C."/>
            <person name="Wawra S."/>
            <person name="Young S.K."/>
            <person name="Zeng Q."/>
            <person name="Dieguez-Uribeondo J."/>
            <person name="Russ C."/>
            <person name="Tyler B.M."/>
            <person name="van West P."/>
        </authorList>
    </citation>
    <scope>NUCLEOTIDE SEQUENCE [LARGE SCALE GENOMIC DNA]</scope>
    <source>
        <strain evidence="1 2">CBS 223.65</strain>
    </source>
</reference>
<accession>A0A067CN05</accession>
<proteinExistence type="predicted"/>
<dbReference type="EMBL" id="KK583196">
    <property type="protein sequence ID" value="KDO32079.1"/>
    <property type="molecule type" value="Genomic_DNA"/>
</dbReference>
<dbReference type="OrthoDB" id="10522311at2759"/>
<organism evidence="1 2">
    <name type="scientific">Saprolegnia parasitica (strain CBS 223.65)</name>
    <dbReference type="NCBI Taxonomy" id="695850"/>
    <lineage>
        <taxon>Eukaryota</taxon>
        <taxon>Sar</taxon>
        <taxon>Stramenopiles</taxon>
        <taxon>Oomycota</taxon>
        <taxon>Saprolegniomycetes</taxon>
        <taxon>Saprolegniales</taxon>
        <taxon>Saprolegniaceae</taxon>
        <taxon>Saprolegnia</taxon>
    </lineage>
</organism>
<dbReference type="RefSeq" id="XP_012197267.1">
    <property type="nucleotide sequence ID" value="XM_012341877.1"/>
</dbReference>
<keyword evidence="2" id="KW-1185">Reference proteome</keyword>
<dbReference type="GeneID" id="24125813"/>
<sequence length="614" mass="66047">MERYPSGVVPAQDVLRGHDVQNPQPWRDVLPVTIDKTLRGNFMTCDLTPVLSHLAVASASSAPRLTPTLSAPNSFGALLVVMPTSHRGGQVTFNVKGFSTPMAAIATSASYAAVHRGATILMSPVTAGHVVIAVFDLVGKRPLDEAPPLSPEFEATVAALVDAAAAPAAHSMIGFAVRPEVDLGFFDLSHHTRHDGAFLAALLESKVFDVALVVMRPCDEVENAPLEILHGTMHPALGLAPDAMKGCCSTWLPAFLGDVCVEELARPRVKTCLVFWPTAHRSRALGADVAVFSLGSIADAGLRRQCVEDALDVMDHTAPQDFLCDGLGPYDGNGGCFFRDLGRGLNDVGDGGLVARFWTSNITQMCDKDRSLFASTVHRALELFGADALMPALEALLSGMTTSWFGFASGVRLLAGLAGVSDNAVCLRLPLARVDELRLYTALFAEPPSQPRYMPGECCKELLQATLLDAVRLEAYLGDGAMPSRLAAIVAFNTREFHPWTVLAPVVLTLAPARLTWCDELLRATATTCEVPWSPSDRDVANVLRALDAMDALDVPTFKRLMTMPWRMPMVRREALKGVAVFFSEVADAAPRFLAHVPPANDDDKPAPKRLKLE</sequence>
<evidence type="ECO:0000313" key="2">
    <source>
        <dbReference type="Proteomes" id="UP000030745"/>
    </source>
</evidence>
<dbReference type="VEuPathDB" id="FungiDB:SPRG_03298"/>
<protein>
    <submittedName>
        <fullName evidence="1">Uncharacterized protein</fullName>
    </submittedName>
</protein>
<dbReference type="AlphaFoldDB" id="A0A067CN05"/>